<feature type="compositionally biased region" description="Basic and acidic residues" evidence="2">
    <location>
        <begin position="430"/>
        <end position="443"/>
    </location>
</feature>
<evidence type="ECO:0000256" key="2">
    <source>
        <dbReference type="SAM" id="MobiDB-lite"/>
    </source>
</evidence>
<evidence type="ECO:0000313" key="3">
    <source>
        <dbReference type="EMBL" id="MFD2186441.1"/>
    </source>
</evidence>
<evidence type="ECO:0000256" key="1">
    <source>
        <dbReference type="SAM" id="Coils"/>
    </source>
</evidence>
<dbReference type="Proteomes" id="UP001597344">
    <property type="component" value="Unassembled WGS sequence"/>
</dbReference>
<sequence length="452" mass="52178">MKLARLHTFLKYITLLGVMPVVFAQYPVVNTPTVPQTYSMQVATPGFNQVRASQGFPASQSYSTQQHQNQQLIDEVEQHQKEQEEKQKRAQVLINEAVSHFSTPYNLPSYYNENGADRYRKAFTTLKGIENMTFSVKEAVFTVENAFYEHETDYTEFDKVIQQTGDFIKEKMREFGYDTNSNVAKNLMLFQFFSDTLKTKSGLTHLPLAYDFEDIWGKKDWSKMFVAKLLESGKGQCHSLPLLYLMLAEEIDATAHLSRSPNHTYIKFPDDNGMKWHNVELTSQILTTNALILQNGYIKAEAIQNKLYMHPLSQQELLSQMYTDLAMGYQKKFGHDRFTKDALQKALALDANNITALLTQANYYTEMVAHVFGQLGITQENIQQELPKHPKVLALFQKMVHQHKTIDTLGYKKMPDAMYQKWLAAMQKQKDNQQQKAMKEQLHKLTKPLPKL</sequence>
<keyword evidence="4" id="KW-1185">Reference proteome</keyword>
<dbReference type="RefSeq" id="WP_378319415.1">
    <property type="nucleotide sequence ID" value="NZ_JBHUHY010000003.1"/>
</dbReference>
<name>A0ABW5AX79_9FLAO</name>
<comment type="caution">
    <text evidence="3">The sequence shown here is derived from an EMBL/GenBank/DDBJ whole genome shotgun (WGS) entry which is preliminary data.</text>
</comment>
<organism evidence="3 4">
    <name type="scientific">Aquimarina celericrescens</name>
    <dbReference type="NCBI Taxonomy" id="1964542"/>
    <lineage>
        <taxon>Bacteria</taxon>
        <taxon>Pseudomonadati</taxon>
        <taxon>Bacteroidota</taxon>
        <taxon>Flavobacteriia</taxon>
        <taxon>Flavobacteriales</taxon>
        <taxon>Flavobacteriaceae</taxon>
        <taxon>Aquimarina</taxon>
    </lineage>
</organism>
<evidence type="ECO:0008006" key="5">
    <source>
        <dbReference type="Google" id="ProtNLM"/>
    </source>
</evidence>
<feature type="coiled-coil region" evidence="1">
    <location>
        <begin position="62"/>
        <end position="96"/>
    </location>
</feature>
<feature type="region of interest" description="Disordered" evidence="2">
    <location>
        <begin position="430"/>
        <end position="452"/>
    </location>
</feature>
<evidence type="ECO:0000313" key="4">
    <source>
        <dbReference type="Proteomes" id="UP001597344"/>
    </source>
</evidence>
<dbReference type="EMBL" id="JBHUHY010000003">
    <property type="protein sequence ID" value="MFD2186441.1"/>
    <property type="molecule type" value="Genomic_DNA"/>
</dbReference>
<proteinExistence type="predicted"/>
<reference evidence="4" key="1">
    <citation type="journal article" date="2019" name="Int. J. Syst. Evol. Microbiol.">
        <title>The Global Catalogue of Microorganisms (GCM) 10K type strain sequencing project: providing services to taxonomists for standard genome sequencing and annotation.</title>
        <authorList>
            <consortium name="The Broad Institute Genomics Platform"/>
            <consortium name="The Broad Institute Genome Sequencing Center for Infectious Disease"/>
            <person name="Wu L."/>
            <person name="Ma J."/>
        </authorList>
    </citation>
    <scope>NUCLEOTIDE SEQUENCE [LARGE SCALE GENOMIC DNA]</scope>
    <source>
        <strain evidence="4">DT92</strain>
    </source>
</reference>
<accession>A0ABW5AX79</accession>
<keyword evidence="1" id="KW-0175">Coiled coil</keyword>
<protein>
    <recommendedName>
        <fullName evidence="5">Protein SirB1 N-terminal domain-containing protein</fullName>
    </recommendedName>
</protein>
<gene>
    <name evidence="3" type="ORF">ACFSJT_06525</name>
</gene>